<protein>
    <submittedName>
        <fullName evidence="5">HPr family phosphocarrier protein</fullName>
    </submittedName>
</protein>
<evidence type="ECO:0000313" key="8">
    <source>
        <dbReference type="Proteomes" id="UP000509623"/>
    </source>
</evidence>
<keyword evidence="8" id="KW-1185">Reference proteome</keyword>
<dbReference type="PANTHER" id="PTHR33705:SF2">
    <property type="entry name" value="PHOSPHOCARRIER PROTEIN NPR"/>
    <property type="match status" value="1"/>
</dbReference>
<dbReference type="EMBL" id="CP046161">
    <property type="protein sequence ID" value="QKO30240.1"/>
    <property type="molecule type" value="Genomic_DNA"/>
</dbReference>
<dbReference type="InterPro" id="IPR000032">
    <property type="entry name" value="HPr-like"/>
</dbReference>
<dbReference type="Gene3D" id="3.30.1340.10">
    <property type="entry name" value="HPr-like"/>
    <property type="match status" value="1"/>
</dbReference>
<reference evidence="6" key="3">
    <citation type="journal article" date="2022" name="Int. J. Syst. Evol. Microbiol.">
        <title>Caproicibacterium lactatifermentans sp. nov., isolated from pit clay used for the production of Chinese strong aroma-type liquor.</title>
        <authorList>
            <person name="Wang H."/>
            <person name="Gu Y."/>
            <person name="Zhao D."/>
            <person name="Qiao Z."/>
            <person name="Zheng J."/>
            <person name="Gao J."/>
            <person name="Ren C."/>
            <person name="Xu Y."/>
        </authorList>
    </citation>
    <scope>NUCLEOTIDE SEQUENCE</scope>
    <source>
        <strain evidence="6">JNU-WLY1368</strain>
    </source>
</reference>
<name>A0A859DSR9_9FIRM</name>
<feature type="domain" description="HPr" evidence="4">
    <location>
        <begin position="1"/>
        <end position="85"/>
    </location>
</feature>
<dbReference type="InterPro" id="IPR035895">
    <property type="entry name" value="HPr-like_sf"/>
</dbReference>
<reference evidence="7 8" key="1">
    <citation type="submission" date="2019-11" db="EMBL/GenBank/DDBJ databases">
        <authorList>
            <person name="Ren C."/>
            <person name="Wang H."/>
            <person name="Xu Y."/>
        </authorList>
    </citation>
    <scope>NUCLEOTIDE SEQUENCE [LARGE SCALE GENOMIC DNA]</scope>
    <source>
        <strain evidence="8">JNU-WLY1368</strain>
        <strain evidence="5 7">LBM 19010</strain>
    </source>
</reference>
<dbReference type="KEGG" id="clf:GJQ69_00905"/>
<evidence type="ECO:0000256" key="3">
    <source>
        <dbReference type="ARBA" id="ARBA00022683"/>
    </source>
</evidence>
<organism evidence="5 7">
    <name type="scientific">Caproicibacterium lactatifermentans</name>
    <dbReference type="NCBI Taxonomy" id="2666138"/>
    <lineage>
        <taxon>Bacteria</taxon>
        <taxon>Bacillati</taxon>
        <taxon>Bacillota</taxon>
        <taxon>Clostridia</taxon>
        <taxon>Eubacteriales</taxon>
        <taxon>Oscillospiraceae</taxon>
        <taxon>Caproicibacterium</taxon>
    </lineage>
</organism>
<dbReference type="InterPro" id="IPR050399">
    <property type="entry name" value="HPr"/>
</dbReference>
<dbReference type="PRINTS" id="PR00107">
    <property type="entry name" value="PHOSPHOCPHPR"/>
</dbReference>
<dbReference type="GO" id="GO:0005737">
    <property type="term" value="C:cytoplasm"/>
    <property type="evidence" value="ECO:0007669"/>
    <property type="project" value="UniProtKB-SubCell"/>
</dbReference>
<evidence type="ECO:0000259" key="4">
    <source>
        <dbReference type="PROSITE" id="PS51350"/>
    </source>
</evidence>
<dbReference type="PROSITE" id="PS51350">
    <property type="entry name" value="PTS_HPR_DOM"/>
    <property type="match status" value="1"/>
</dbReference>
<evidence type="ECO:0000256" key="1">
    <source>
        <dbReference type="ARBA" id="ARBA00004496"/>
    </source>
</evidence>
<reference evidence="6" key="2">
    <citation type="journal article" date="2021" name="Appl. Environ. Microbiol.">
        <title>Adaptability of a Caproate-Producing Bacterium Contributes to Its Dominance in an Anaerobic Fermentation System.</title>
        <authorList>
            <person name="Wang H."/>
            <person name="Gu Y."/>
            <person name="Zhou W."/>
            <person name="Zhao D."/>
            <person name="Qiao Z."/>
            <person name="Zheng J."/>
            <person name="Gao J."/>
            <person name="Chen X."/>
            <person name="Ren C."/>
            <person name="Xu Y."/>
        </authorList>
    </citation>
    <scope>NUCLEOTIDE SEQUENCE</scope>
    <source>
        <strain evidence="6">JNU-WLY1368</strain>
    </source>
</reference>
<proteinExistence type="predicted"/>
<dbReference type="AlphaFoldDB" id="A0A859DSR9"/>
<keyword evidence="3" id="KW-0598">Phosphotransferase system</keyword>
<dbReference type="CDD" id="cd00367">
    <property type="entry name" value="PTS-HPr_like"/>
    <property type="match status" value="1"/>
</dbReference>
<gene>
    <name evidence="5" type="ORF">GJQ69_00905</name>
    <name evidence="6" type="ORF">GKP14_03955</name>
</gene>
<accession>A0A859DSR9</accession>
<dbReference type="RefSeq" id="WP_086034975.1">
    <property type="nucleotide sequence ID" value="NZ_CP046051.1"/>
</dbReference>
<dbReference type="PANTHER" id="PTHR33705">
    <property type="entry name" value="PHOSPHOCARRIER PROTEIN HPR"/>
    <property type="match status" value="1"/>
</dbReference>
<evidence type="ECO:0000313" key="7">
    <source>
        <dbReference type="Proteomes" id="UP000501316"/>
    </source>
</evidence>
<evidence type="ECO:0000313" key="5">
    <source>
        <dbReference type="EMBL" id="QKN23173.1"/>
    </source>
</evidence>
<comment type="subcellular location">
    <subcellularLocation>
        <location evidence="1">Cytoplasm</location>
    </subcellularLocation>
</comment>
<sequence length="85" mass="9068">MQKFTYTVTDPQGLHARPAGLLVKCAQGCTSSVQMAAKSRSADAKRIFAVMGLGVKKDDEITFSVEGASEAKDAAELKAFCEKNL</sequence>
<dbReference type="NCBIfam" id="TIGR01003">
    <property type="entry name" value="PTS_HPr_family"/>
    <property type="match status" value="1"/>
</dbReference>
<keyword evidence="2" id="KW-0963">Cytoplasm</keyword>
<dbReference type="EMBL" id="CP046051">
    <property type="protein sequence ID" value="QKN23173.1"/>
    <property type="molecule type" value="Genomic_DNA"/>
</dbReference>
<dbReference type="SUPFAM" id="SSF55594">
    <property type="entry name" value="HPr-like"/>
    <property type="match status" value="1"/>
</dbReference>
<dbReference type="Proteomes" id="UP000501316">
    <property type="component" value="Chromosome"/>
</dbReference>
<dbReference type="GO" id="GO:0009401">
    <property type="term" value="P:phosphoenolpyruvate-dependent sugar phosphotransferase system"/>
    <property type="evidence" value="ECO:0007669"/>
    <property type="project" value="UniProtKB-KW"/>
</dbReference>
<dbReference type="Proteomes" id="UP000509623">
    <property type="component" value="Chromosome"/>
</dbReference>
<evidence type="ECO:0000256" key="2">
    <source>
        <dbReference type="ARBA" id="ARBA00022490"/>
    </source>
</evidence>
<evidence type="ECO:0000313" key="6">
    <source>
        <dbReference type="EMBL" id="QKO30240.1"/>
    </source>
</evidence>
<dbReference type="Pfam" id="PF00381">
    <property type="entry name" value="PTS-HPr"/>
    <property type="match status" value="1"/>
</dbReference>